<dbReference type="KEGG" id="thm:CL1_0394"/>
<organism evidence="1 2">
    <name type="scientific">Thermococcus cleftensis (strain DSM 27260 / KACC 17922 / CL1)</name>
    <dbReference type="NCBI Taxonomy" id="163003"/>
    <lineage>
        <taxon>Archaea</taxon>
        <taxon>Methanobacteriati</taxon>
        <taxon>Methanobacteriota</taxon>
        <taxon>Thermococci</taxon>
        <taxon>Thermococcales</taxon>
        <taxon>Thermococcaceae</taxon>
        <taxon>Thermococcus</taxon>
    </lineage>
</organism>
<evidence type="ECO:0008006" key="3">
    <source>
        <dbReference type="Google" id="ProtNLM"/>
    </source>
</evidence>
<dbReference type="STRING" id="163003.CL1_0394"/>
<dbReference type="Pfam" id="PF08905">
    <property type="entry name" value="DUF1850"/>
    <property type="match status" value="1"/>
</dbReference>
<evidence type="ECO:0000313" key="1">
    <source>
        <dbReference type="EMBL" id="AFL94605.1"/>
    </source>
</evidence>
<dbReference type="RefSeq" id="WP_014788246.1">
    <property type="nucleotide sequence ID" value="NC_018015.1"/>
</dbReference>
<name>I3ZSC1_THECF</name>
<dbReference type="GeneID" id="13038072"/>
<dbReference type="InterPro" id="IPR015001">
    <property type="entry name" value="DUF1850"/>
</dbReference>
<dbReference type="HOGENOM" id="CLU_144588_0_0_2"/>
<dbReference type="OrthoDB" id="103636at2157"/>
<proteinExistence type="predicted"/>
<gene>
    <name evidence="1" type="ORF">CL1_0394</name>
</gene>
<dbReference type="EMBL" id="CP003651">
    <property type="protein sequence ID" value="AFL94605.1"/>
    <property type="molecule type" value="Genomic_DNA"/>
</dbReference>
<evidence type="ECO:0000313" key="2">
    <source>
        <dbReference type="Proteomes" id="UP000006064"/>
    </source>
</evidence>
<dbReference type="AlphaFoldDB" id="I3ZSC1"/>
<sequence length="151" mass="17034">MSRKALSFLIITVALVLLLPVNAVEISFNGRSYTYSPGSTIEIEYVHSVERSEVVEIITANGTGFYVVEMRWKDFGAGLPEDVQNLTDGFYVKRTRDYLGRSFTYWFIPINHANVTVNGSPVLVDSDGGKKVVVNFQIKRVPLVMRLIGRW</sequence>
<dbReference type="Proteomes" id="UP000006064">
    <property type="component" value="Chromosome"/>
</dbReference>
<reference evidence="1 2" key="1">
    <citation type="journal article" date="2012" name="J. Bacteriol.">
        <title>Complete Genome Sequence of the Hyperthermophilic Archaeon Thermococcus sp. Strain CL1, Isolated from a Paralvinella sp. Polychaete Worm Collected from a Hydrothermal Vent.</title>
        <authorList>
            <person name="Jung J.H."/>
            <person name="Holden J.F."/>
            <person name="Seo D.H."/>
            <person name="Park K.H."/>
            <person name="Shin H."/>
            <person name="Ryu S."/>
            <person name="Lee J.H."/>
            <person name="Park C.S."/>
        </authorList>
    </citation>
    <scope>NUCLEOTIDE SEQUENCE [LARGE SCALE GENOMIC DNA]</scope>
    <source>
        <strain evidence="2">DSM 27260 / KACC 17922 / CL1</strain>
    </source>
</reference>
<accession>I3ZSC1</accession>
<protein>
    <recommendedName>
        <fullName evidence="3">DUF1850 domain-containing protein</fullName>
    </recommendedName>
</protein>
<keyword evidence="2" id="KW-1185">Reference proteome</keyword>